<feature type="region of interest" description="Disordered" evidence="1">
    <location>
        <begin position="116"/>
        <end position="147"/>
    </location>
</feature>
<feature type="compositionally biased region" description="Pro residues" evidence="1">
    <location>
        <begin position="347"/>
        <end position="364"/>
    </location>
</feature>
<feature type="compositionally biased region" description="Basic residues" evidence="1">
    <location>
        <begin position="129"/>
        <end position="147"/>
    </location>
</feature>
<feature type="compositionally biased region" description="Pro residues" evidence="1">
    <location>
        <begin position="290"/>
        <end position="299"/>
    </location>
</feature>
<proteinExistence type="predicted"/>
<keyword evidence="3" id="KW-1185">Reference proteome</keyword>
<dbReference type="EMBL" id="OV696687">
    <property type="protein sequence ID" value="CAH1254761.1"/>
    <property type="molecule type" value="Genomic_DNA"/>
</dbReference>
<sequence>MPRSRRVKAPKYLYVWFENDDGQPGKPKGLICDASKMVSPEDKMSIKAGDKITIKDDDGRHEGTLLYYTTSDDYGTVSAFVRQYEEELRAKEKAQKKVVEETGAKGSKAIPNKEKVVEETGAKGSKAIPNKKPKKCKTKNPEGKKKKLQSFLGTYPSAPPKIYPAPLPASQTRFAAEFGSCLASGKWGGVRCRASGRVVGPGKLRAQAGVVPGMLGIIALDTRDSQENTVPKKKKAKKTAREMEVSRMRDENLDASREKLLQLITTGAQPAEEQDNEEQDNEEQDDVPELPAPKSPLPPIDQELRPTRPEIPPVVPQHQPGMHPTPPGPFNRPQEQPPQAVRLTPPGLTPPRANPPRANPPGLTPPGLTHPGLTHPGLTPQGSPPQGSPTLTLGSAPLSMLPHCLLWTDLC</sequence>
<feature type="region of interest" description="Disordered" evidence="1">
    <location>
        <begin position="268"/>
        <end position="394"/>
    </location>
</feature>
<gene>
    <name evidence="2" type="primary">Hypp1404</name>
    <name evidence="2" type="ORF">BLAG_LOCUS14046</name>
</gene>
<accession>A0A8J9ZHQ4</accession>
<evidence type="ECO:0000256" key="1">
    <source>
        <dbReference type="SAM" id="MobiDB-lite"/>
    </source>
</evidence>
<name>A0A8J9ZHQ4_BRALA</name>
<feature type="compositionally biased region" description="Basic and acidic residues" evidence="1">
    <location>
        <begin position="239"/>
        <end position="255"/>
    </location>
</feature>
<dbReference type="Proteomes" id="UP000838412">
    <property type="component" value="Chromosome 2"/>
</dbReference>
<evidence type="ECO:0000313" key="2">
    <source>
        <dbReference type="EMBL" id="CAH1254761.1"/>
    </source>
</evidence>
<protein>
    <submittedName>
        <fullName evidence="2">Hypp1404 protein</fullName>
    </submittedName>
</protein>
<feature type="compositionally biased region" description="Acidic residues" evidence="1">
    <location>
        <begin position="272"/>
        <end position="288"/>
    </location>
</feature>
<feature type="region of interest" description="Disordered" evidence="1">
    <location>
        <begin position="225"/>
        <end position="255"/>
    </location>
</feature>
<feature type="compositionally biased region" description="Low complexity" evidence="1">
    <location>
        <begin position="365"/>
        <end position="380"/>
    </location>
</feature>
<organism evidence="2 3">
    <name type="scientific">Branchiostoma lanceolatum</name>
    <name type="common">Common lancelet</name>
    <name type="synonym">Amphioxus lanceolatum</name>
    <dbReference type="NCBI Taxonomy" id="7740"/>
    <lineage>
        <taxon>Eukaryota</taxon>
        <taxon>Metazoa</taxon>
        <taxon>Chordata</taxon>
        <taxon>Cephalochordata</taxon>
        <taxon>Leptocardii</taxon>
        <taxon>Amphioxiformes</taxon>
        <taxon>Branchiostomatidae</taxon>
        <taxon>Branchiostoma</taxon>
    </lineage>
</organism>
<reference evidence="2" key="1">
    <citation type="submission" date="2022-01" db="EMBL/GenBank/DDBJ databases">
        <authorList>
            <person name="Braso-Vives M."/>
        </authorList>
    </citation>
    <scope>NUCLEOTIDE SEQUENCE</scope>
</reference>
<evidence type="ECO:0000313" key="3">
    <source>
        <dbReference type="Proteomes" id="UP000838412"/>
    </source>
</evidence>
<dbReference type="AlphaFoldDB" id="A0A8J9ZHQ4"/>